<proteinExistence type="predicted"/>
<sequence>MKTYQLIMGAVLLFILGACSKDLGNYDYQEINELTIKDIKEEYTLRTGLDTLSINPNITASMDGNDLTRYTYNWILRIDNKVFDTLSRAKDINYPVRLAPGEYAIFYRVLDKMTGVSWASNVKLKVVSPYSRGLLIMGEDPEGYAEAEMLSMQSDTIHVRHMLSGSGLPRLRGPLGMVHTGGSSAYVRLWAMTREGSYFLDRASMTATLDNHLGRYVFMSDIIDPKTLNPVVIAPQIRTATGDIGSTLYRALVTQRGDIFANVPLFMAGDFYNNPVNRVTAAPDELIPAAPYLLYPINGMNNVMWYDTRYQRFLNYTGIGLSTTSMVLADKDGEAFPWNQPAGRTLVYAENTRNTDGGSNNGNSFALMKDKDNTYHIYKFYANGTNPAKRDAYTVKSIATDFDKAEGYAFSSNRSIICYFVGSRLYAYDYNPGFEKIYTFPELGTDAITMIKFDTQIDHLTNSLYIASYKDQKGILRRFKVGNNPNIVELQLQDNSTWTDLIKVQSINWRAVN</sequence>
<accession>A0A420VSA5</accession>
<comment type="caution">
    <text evidence="1">The sequence shown here is derived from an EMBL/GenBank/DDBJ whole genome shotgun (WGS) entry which is preliminary data.</text>
</comment>
<dbReference type="OrthoDB" id="1095195at2"/>
<name>A0A420VSA5_9SPHI</name>
<protein>
    <recommendedName>
        <fullName evidence="3">PKD-like family protein</fullName>
    </recommendedName>
</protein>
<evidence type="ECO:0000313" key="1">
    <source>
        <dbReference type="EMBL" id="RKO69155.1"/>
    </source>
</evidence>
<dbReference type="Proteomes" id="UP000282423">
    <property type="component" value="Unassembled WGS sequence"/>
</dbReference>
<evidence type="ECO:0008006" key="3">
    <source>
        <dbReference type="Google" id="ProtNLM"/>
    </source>
</evidence>
<dbReference type="PROSITE" id="PS51257">
    <property type="entry name" value="PROKAR_LIPOPROTEIN"/>
    <property type="match status" value="1"/>
</dbReference>
<organism evidence="1 2">
    <name type="scientific">Sphingobacterium puteale</name>
    <dbReference type="NCBI Taxonomy" id="2420510"/>
    <lineage>
        <taxon>Bacteria</taxon>
        <taxon>Pseudomonadati</taxon>
        <taxon>Bacteroidota</taxon>
        <taxon>Sphingobacteriia</taxon>
        <taxon>Sphingobacteriales</taxon>
        <taxon>Sphingobacteriaceae</taxon>
        <taxon>Sphingobacterium</taxon>
    </lineage>
</organism>
<keyword evidence="2" id="KW-1185">Reference proteome</keyword>
<dbReference type="AlphaFoldDB" id="A0A420VSA5"/>
<dbReference type="EMBL" id="RBWS01000022">
    <property type="protein sequence ID" value="RKO69155.1"/>
    <property type="molecule type" value="Genomic_DNA"/>
</dbReference>
<reference evidence="1 2" key="1">
    <citation type="submission" date="2018-10" db="EMBL/GenBank/DDBJ databases">
        <title>Sphingobacterium sp. M05W1-28.</title>
        <authorList>
            <person name="Cai H."/>
        </authorList>
    </citation>
    <scope>NUCLEOTIDE SEQUENCE [LARGE SCALE GENOMIC DNA]</scope>
    <source>
        <strain evidence="1 2">M05W1-28</strain>
    </source>
</reference>
<dbReference type="Pfam" id="PF16407">
    <property type="entry name" value="PKD_2"/>
    <property type="match status" value="1"/>
</dbReference>
<evidence type="ECO:0000313" key="2">
    <source>
        <dbReference type="Proteomes" id="UP000282423"/>
    </source>
</evidence>
<dbReference type="InterPro" id="IPR032183">
    <property type="entry name" value="PKD-like"/>
</dbReference>
<gene>
    <name evidence="1" type="ORF">D7322_23260</name>
</gene>
<dbReference type="RefSeq" id="WP_121126589.1">
    <property type="nucleotide sequence ID" value="NZ_RBWS01000022.1"/>
</dbReference>